<dbReference type="SMART" id="SM00228">
    <property type="entry name" value="PDZ"/>
    <property type="match status" value="2"/>
</dbReference>
<reference evidence="5 6" key="1">
    <citation type="submission" date="2019-02" db="EMBL/GenBank/DDBJ databases">
        <title>Deep-cultivation of Planctomycetes and their phenomic and genomic characterization uncovers novel biology.</title>
        <authorList>
            <person name="Wiegand S."/>
            <person name="Jogler M."/>
            <person name="Boedeker C."/>
            <person name="Pinto D."/>
            <person name="Vollmers J."/>
            <person name="Rivas-Marin E."/>
            <person name="Kohn T."/>
            <person name="Peeters S.H."/>
            <person name="Heuer A."/>
            <person name="Rast P."/>
            <person name="Oberbeckmann S."/>
            <person name="Bunk B."/>
            <person name="Jeske O."/>
            <person name="Meyerdierks A."/>
            <person name="Storesund J.E."/>
            <person name="Kallscheuer N."/>
            <person name="Luecker S."/>
            <person name="Lage O.M."/>
            <person name="Pohl T."/>
            <person name="Merkel B.J."/>
            <person name="Hornburger P."/>
            <person name="Mueller R.-W."/>
            <person name="Bruemmer F."/>
            <person name="Labrenz M."/>
            <person name="Spormann A.M."/>
            <person name="Op den Camp H."/>
            <person name="Overmann J."/>
            <person name="Amann R."/>
            <person name="Jetten M.S.M."/>
            <person name="Mascher T."/>
            <person name="Medema M.H."/>
            <person name="Devos D.P."/>
            <person name="Kaster A.-K."/>
            <person name="Ovreas L."/>
            <person name="Rohde M."/>
            <person name="Galperin M.Y."/>
            <person name="Jogler C."/>
        </authorList>
    </citation>
    <scope>NUCLEOTIDE SEQUENCE [LARGE SCALE GENOMIC DNA]</scope>
    <source>
        <strain evidence="5 6">FF011L</strain>
    </source>
</reference>
<comment type="similarity">
    <text evidence="1">Belongs to the peptidase S1C family.</text>
</comment>
<sequence>MTCHRRYRFPHALASVAAVARRWAVVLVGLVFLLFPTDLRAQDSPDGMAIAVAMEQSVIAAIDRAAPAVVAIARVPKEGAVNVVESFQFNVPTPEQAAENPDDPDFIPAHYASGVILSPDGLILTCYHVLDDPELHDYYVYWKGRHAKASAVRSLAKVKAGDPWTDLAILKIDGEDLPTMPLGDASTLRRGSFVVSLGNPYATARDGEPSASWGIVSNLQRTPRPRLPQTRTQTPEAKQSLAEFGLLLQTDAKLNLGSSGGALVNLKGEMVGLTTSLAAVAGFEQPAGYAIPIDEPMRQVIQTLREGRQPAFGFLGIEPADTLEGRGARVARVVPGLPGDQAGLRAGDVIFSVAGVRTDGALELFRELSRWPAESEVEIFVAHHFVGAVQPERIKVTLGKKQLSLSKPAYSEIPEPTWRGMRVDWATALPPSQLLYSRQGSRADLAILRVDPDTPTWRAGLRPGQFLQTINGKVVSKPDAFYEQAEAIDGEVTLEGIGNDGRPFRAIVGQKD</sequence>
<dbReference type="InterPro" id="IPR001478">
    <property type="entry name" value="PDZ"/>
</dbReference>
<dbReference type="EC" id="3.4.21.107" evidence="5"/>
<accession>A0A517M9S7</accession>
<dbReference type="SUPFAM" id="SSF50156">
    <property type="entry name" value="PDZ domain-like"/>
    <property type="match status" value="2"/>
</dbReference>
<dbReference type="OrthoDB" id="208231at2"/>
<evidence type="ECO:0000313" key="5">
    <source>
        <dbReference type="EMBL" id="QDS91639.1"/>
    </source>
</evidence>
<dbReference type="Pfam" id="PF13365">
    <property type="entry name" value="Trypsin_2"/>
    <property type="match status" value="1"/>
</dbReference>
<dbReference type="PROSITE" id="PS50106">
    <property type="entry name" value="PDZ"/>
    <property type="match status" value="1"/>
</dbReference>
<dbReference type="Gene3D" id="2.30.42.10">
    <property type="match status" value="2"/>
</dbReference>
<dbReference type="AlphaFoldDB" id="A0A517M9S7"/>
<keyword evidence="3 5" id="KW-0378">Hydrolase</keyword>
<proteinExistence type="inferred from homology"/>
<dbReference type="InterPro" id="IPR009003">
    <property type="entry name" value="Peptidase_S1_PA"/>
</dbReference>
<dbReference type="InterPro" id="IPR041489">
    <property type="entry name" value="PDZ_6"/>
</dbReference>
<feature type="domain" description="PDZ" evidence="4">
    <location>
        <begin position="300"/>
        <end position="367"/>
    </location>
</feature>
<evidence type="ECO:0000256" key="1">
    <source>
        <dbReference type="ARBA" id="ARBA00010541"/>
    </source>
</evidence>
<evidence type="ECO:0000256" key="2">
    <source>
        <dbReference type="ARBA" id="ARBA00022670"/>
    </source>
</evidence>
<dbReference type="RefSeq" id="WP_145349693.1">
    <property type="nucleotide sequence ID" value="NZ_CP036262.1"/>
</dbReference>
<gene>
    <name evidence="5" type="primary">mucD_1</name>
    <name evidence="5" type="ORF">FF011L_03700</name>
</gene>
<dbReference type="PANTHER" id="PTHR22939">
    <property type="entry name" value="SERINE PROTEASE FAMILY S1C HTRA-RELATED"/>
    <property type="match status" value="1"/>
</dbReference>
<dbReference type="GO" id="GO:0006508">
    <property type="term" value="P:proteolysis"/>
    <property type="evidence" value="ECO:0007669"/>
    <property type="project" value="UniProtKB-KW"/>
</dbReference>
<dbReference type="Pfam" id="PF17820">
    <property type="entry name" value="PDZ_6"/>
    <property type="match status" value="1"/>
</dbReference>
<keyword evidence="2 5" id="KW-0645">Protease</keyword>
<dbReference type="EMBL" id="CP036262">
    <property type="protein sequence ID" value="QDS91639.1"/>
    <property type="molecule type" value="Genomic_DNA"/>
</dbReference>
<evidence type="ECO:0000256" key="3">
    <source>
        <dbReference type="ARBA" id="ARBA00022801"/>
    </source>
</evidence>
<protein>
    <submittedName>
        <fullName evidence="5">Putative periplasmic serine endoprotease DegP-like</fullName>
        <ecNumber evidence="5">3.4.21.107</ecNumber>
    </submittedName>
</protein>
<evidence type="ECO:0000259" key="4">
    <source>
        <dbReference type="PROSITE" id="PS50106"/>
    </source>
</evidence>
<dbReference type="InterPro" id="IPR036034">
    <property type="entry name" value="PDZ_sf"/>
</dbReference>
<dbReference type="KEGG" id="rml:FF011L_03700"/>
<dbReference type="SUPFAM" id="SSF50494">
    <property type="entry name" value="Trypsin-like serine proteases"/>
    <property type="match status" value="1"/>
</dbReference>
<dbReference type="InterPro" id="IPR001940">
    <property type="entry name" value="Peptidase_S1C"/>
</dbReference>
<dbReference type="PRINTS" id="PR00834">
    <property type="entry name" value="PROTEASES2C"/>
</dbReference>
<name>A0A517M9S7_9BACT</name>
<organism evidence="5 6">
    <name type="scientific">Roseimaritima multifibrata</name>
    <dbReference type="NCBI Taxonomy" id="1930274"/>
    <lineage>
        <taxon>Bacteria</taxon>
        <taxon>Pseudomonadati</taxon>
        <taxon>Planctomycetota</taxon>
        <taxon>Planctomycetia</taxon>
        <taxon>Pirellulales</taxon>
        <taxon>Pirellulaceae</taxon>
        <taxon>Roseimaritima</taxon>
    </lineage>
</organism>
<dbReference type="Gene3D" id="2.40.10.120">
    <property type="match status" value="1"/>
</dbReference>
<dbReference type="PANTHER" id="PTHR22939:SF129">
    <property type="entry name" value="SERINE PROTEASE HTRA2, MITOCHONDRIAL"/>
    <property type="match status" value="1"/>
</dbReference>
<dbReference type="GO" id="GO:0004252">
    <property type="term" value="F:serine-type endopeptidase activity"/>
    <property type="evidence" value="ECO:0007669"/>
    <property type="project" value="InterPro"/>
</dbReference>
<dbReference type="Proteomes" id="UP000320672">
    <property type="component" value="Chromosome"/>
</dbReference>
<keyword evidence="6" id="KW-1185">Reference proteome</keyword>
<evidence type="ECO:0000313" key="6">
    <source>
        <dbReference type="Proteomes" id="UP000320672"/>
    </source>
</evidence>